<keyword evidence="2 5" id="KW-0812">Transmembrane</keyword>
<feature type="transmembrane region" description="Helical" evidence="5">
    <location>
        <begin position="180"/>
        <end position="200"/>
    </location>
</feature>
<feature type="transmembrane region" description="Helical" evidence="5">
    <location>
        <begin position="245"/>
        <end position="263"/>
    </location>
</feature>
<comment type="subcellular location">
    <subcellularLocation>
        <location evidence="1">Membrane</location>
        <topology evidence="1">Multi-pass membrane protein</topology>
    </subcellularLocation>
</comment>
<dbReference type="Pfam" id="PF01699">
    <property type="entry name" value="Na_Ca_ex"/>
    <property type="match status" value="2"/>
</dbReference>
<proteinExistence type="predicted"/>
<dbReference type="InterPro" id="IPR004481">
    <property type="entry name" value="K/Na/Ca-exchanger"/>
</dbReference>
<comment type="caution">
    <text evidence="7">The sequence shown here is derived from an EMBL/GenBank/DDBJ whole genome shotgun (WGS) entry which is preliminary data.</text>
</comment>
<evidence type="ECO:0000256" key="2">
    <source>
        <dbReference type="ARBA" id="ARBA00022692"/>
    </source>
</evidence>
<keyword evidence="8" id="KW-1185">Reference proteome</keyword>
<evidence type="ECO:0000256" key="5">
    <source>
        <dbReference type="SAM" id="Phobius"/>
    </source>
</evidence>
<dbReference type="Proteomes" id="UP001083770">
    <property type="component" value="Unassembled WGS sequence"/>
</dbReference>
<keyword evidence="3 5" id="KW-1133">Transmembrane helix</keyword>
<dbReference type="EMBL" id="JAPWGW010000001">
    <property type="protein sequence ID" value="MCZ4297675.1"/>
    <property type="molecule type" value="Genomic_DNA"/>
</dbReference>
<evidence type="ECO:0000313" key="7">
    <source>
        <dbReference type="EMBL" id="MCZ4297675.1"/>
    </source>
</evidence>
<feature type="domain" description="Sodium/calcium exchanger membrane region" evidence="6">
    <location>
        <begin position="182"/>
        <end position="325"/>
    </location>
</feature>
<accession>A0ABT4LTJ3</accession>
<dbReference type="InterPro" id="IPR004837">
    <property type="entry name" value="NaCa_Exmemb"/>
</dbReference>
<evidence type="ECO:0000256" key="4">
    <source>
        <dbReference type="ARBA" id="ARBA00023136"/>
    </source>
</evidence>
<feature type="transmembrane region" description="Helical" evidence="5">
    <location>
        <begin position="283"/>
        <end position="301"/>
    </location>
</feature>
<feature type="transmembrane region" description="Helical" evidence="5">
    <location>
        <begin position="60"/>
        <end position="86"/>
    </location>
</feature>
<reference evidence="7" key="1">
    <citation type="submission" date="2022-12" db="EMBL/GenBank/DDBJ databases">
        <title>Bacterial isolates from different developmental stages of Nematostella vectensis.</title>
        <authorList>
            <person name="Fraune S."/>
        </authorList>
    </citation>
    <scope>NUCLEOTIDE SEQUENCE</scope>
    <source>
        <strain evidence="7">G21632-S1</strain>
    </source>
</reference>
<dbReference type="PANTHER" id="PTHR10846:SF8">
    <property type="entry name" value="INNER MEMBRANE PROTEIN YRBG"/>
    <property type="match status" value="1"/>
</dbReference>
<organism evidence="7 8">
    <name type="scientific">Henriciella marina</name>
    <dbReference type="NCBI Taxonomy" id="453851"/>
    <lineage>
        <taxon>Bacteria</taxon>
        <taxon>Pseudomonadati</taxon>
        <taxon>Pseudomonadota</taxon>
        <taxon>Alphaproteobacteria</taxon>
        <taxon>Hyphomonadales</taxon>
        <taxon>Hyphomonadaceae</taxon>
        <taxon>Henriciella</taxon>
    </lineage>
</organism>
<dbReference type="PANTHER" id="PTHR10846">
    <property type="entry name" value="SODIUM/POTASSIUM/CALCIUM EXCHANGER"/>
    <property type="match status" value="1"/>
</dbReference>
<feature type="domain" description="Sodium/calcium exchanger membrane region" evidence="6">
    <location>
        <begin position="2"/>
        <end position="118"/>
    </location>
</feature>
<dbReference type="Gene3D" id="1.20.1420.30">
    <property type="entry name" value="NCX, central ion-binding region"/>
    <property type="match status" value="2"/>
</dbReference>
<evidence type="ECO:0000256" key="1">
    <source>
        <dbReference type="ARBA" id="ARBA00004141"/>
    </source>
</evidence>
<gene>
    <name evidence="7" type="ORF">O4G74_06345</name>
</gene>
<name>A0ABT4LTJ3_9PROT</name>
<keyword evidence="4 5" id="KW-0472">Membrane</keyword>
<evidence type="ECO:0000256" key="3">
    <source>
        <dbReference type="ARBA" id="ARBA00022989"/>
    </source>
</evidence>
<feature type="transmembrane region" description="Helical" evidence="5">
    <location>
        <begin position="212"/>
        <end position="238"/>
    </location>
</feature>
<feature type="transmembrane region" description="Helical" evidence="5">
    <location>
        <begin position="308"/>
        <end position="328"/>
    </location>
</feature>
<protein>
    <submittedName>
        <fullName evidence="7">Sodium:calcium antiporter</fullName>
    </submittedName>
</protein>
<evidence type="ECO:0000313" key="8">
    <source>
        <dbReference type="Proteomes" id="UP001083770"/>
    </source>
</evidence>
<dbReference type="InterPro" id="IPR044880">
    <property type="entry name" value="NCX_ion-bd_dom_sf"/>
</dbReference>
<evidence type="ECO:0000259" key="6">
    <source>
        <dbReference type="Pfam" id="PF01699"/>
    </source>
</evidence>
<sequence length="329" mass="34364">MVFLAATFVVTLAGIRIISTADRLADRTGLGEAVFGGILLGASTSLSGIVTSLTAASAGLASLAVSNAVGGIAAQTTFLVIADLIYKRVNLEHAAADANNMLMAAMLVLLMSLPLAANYAPEYTLFGIHPASLLLFAVYFFGTRAAVQLRNKPMWRPRETDETREDAPDEEEAQIHSLPVMIAIFVGLSLVLAACGYAIAQSGAVISSNLGISQTIVGALMTAVATSLPELVTTLAAVRRGALQLAVGGIIGGNTFDVLFLSLSDIAYRDGSIYHAMTQADGLMLIGATVITTILLMGLILRERRGIGFEGLGILVTYFGLMALQVSIN</sequence>
<feature type="transmembrane region" description="Helical" evidence="5">
    <location>
        <begin position="123"/>
        <end position="142"/>
    </location>
</feature>
<feature type="transmembrane region" description="Helical" evidence="5">
    <location>
        <begin position="98"/>
        <end position="117"/>
    </location>
</feature>